<dbReference type="AlphaFoldDB" id="A0A2V5HWZ6"/>
<dbReference type="EMBL" id="KZ825170">
    <property type="protein sequence ID" value="PYI16417.1"/>
    <property type="molecule type" value="Genomic_DNA"/>
</dbReference>
<dbReference type="CDD" id="cd06223">
    <property type="entry name" value="PRTases_typeI"/>
    <property type="match status" value="1"/>
</dbReference>
<accession>A0A2V5HWZ6</accession>
<evidence type="ECO:0000256" key="7">
    <source>
        <dbReference type="ARBA" id="ARBA00022679"/>
    </source>
</evidence>
<dbReference type="SUPFAM" id="SSF53271">
    <property type="entry name" value="PRTase-like"/>
    <property type="match status" value="1"/>
</dbReference>
<dbReference type="InterPro" id="IPR000836">
    <property type="entry name" value="PRTase_dom"/>
</dbReference>
<sequence>MTITLPSNVHQVHNTTFTTLLQSLRQRDLKPSTVRSLVREMTITLSKSIHLDTTAPDETVAVIVVLRSGLAMFDGFIDSLPESLSTAIYHLGIFRDQTTLQPVEYYNKLPLKPAQIEQAVVLDPLIATGGTAAAVVGILEEWGVEKVTFLSMLATPIGLSHAAGVWPEGSRFVVGAVDPEVNAKGYIQPGVGDIGDRLFGTIF</sequence>
<keyword evidence="7" id="KW-0808">Transferase</keyword>
<comment type="cofactor">
    <cofactor evidence="1">
        <name>Mg(2+)</name>
        <dbReference type="ChEBI" id="CHEBI:18420"/>
    </cofactor>
</comment>
<dbReference type="Pfam" id="PF14681">
    <property type="entry name" value="UPRTase"/>
    <property type="match status" value="1"/>
</dbReference>
<dbReference type="EC" id="2.4.2.9" evidence="4"/>
<evidence type="ECO:0000256" key="3">
    <source>
        <dbReference type="ARBA" id="ARBA00009516"/>
    </source>
</evidence>
<evidence type="ECO:0000256" key="4">
    <source>
        <dbReference type="ARBA" id="ARBA00011894"/>
    </source>
</evidence>
<dbReference type="STRING" id="1450538.A0A2V5HWZ6"/>
<dbReference type="InterPro" id="IPR050054">
    <property type="entry name" value="UPRTase/APRTase"/>
</dbReference>
<evidence type="ECO:0000256" key="9">
    <source>
        <dbReference type="ARBA" id="ARBA00023134"/>
    </source>
</evidence>
<dbReference type="PANTHER" id="PTHR32315:SF4">
    <property type="entry name" value="URACIL PHOSPHORIBOSYLTRANSFERASE, CHLOROPLASTIC"/>
    <property type="match status" value="1"/>
</dbReference>
<comment type="similarity">
    <text evidence="3">Belongs to the UPRTase family.</text>
</comment>
<comment type="pathway">
    <text evidence="2">Pyrimidine metabolism; UMP biosynthesis via salvage pathway; UMP from uracil: step 1/1.</text>
</comment>
<keyword evidence="9" id="KW-0342">GTP-binding</keyword>
<dbReference type="GO" id="GO:0004845">
    <property type="term" value="F:uracil phosphoribosyltransferase activity"/>
    <property type="evidence" value="ECO:0007669"/>
    <property type="project" value="UniProtKB-EC"/>
</dbReference>
<protein>
    <recommendedName>
        <fullName evidence="4">uracil phosphoribosyltransferase</fullName>
        <ecNumber evidence="4">2.4.2.9</ecNumber>
    </recommendedName>
</protein>
<dbReference type="Proteomes" id="UP000249829">
    <property type="component" value="Unassembled WGS sequence"/>
</dbReference>
<reference evidence="11 12" key="1">
    <citation type="submission" date="2018-02" db="EMBL/GenBank/DDBJ databases">
        <title>The genomes of Aspergillus section Nigri reveals drivers in fungal speciation.</title>
        <authorList>
            <consortium name="DOE Joint Genome Institute"/>
            <person name="Vesth T.C."/>
            <person name="Nybo J."/>
            <person name="Theobald S."/>
            <person name="Brandl J."/>
            <person name="Frisvad J.C."/>
            <person name="Nielsen K.F."/>
            <person name="Lyhne E.K."/>
            <person name="Kogle M.E."/>
            <person name="Kuo A."/>
            <person name="Riley R."/>
            <person name="Clum A."/>
            <person name="Nolan M."/>
            <person name="Lipzen A."/>
            <person name="Salamov A."/>
            <person name="Henrissat B."/>
            <person name="Wiebenga A."/>
            <person name="De vries R.P."/>
            <person name="Grigoriev I.V."/>
            <person name="Mortensen U.H."/>
            <person name="Andersen M.R."/>
            <person name="Baker S.E."/>
        </authorList>
    </citation>
    <scope>NUCLEOTIDE SEQUENCE [LARGE SCALE GENOMIC DNA]</scope>
    <source>
        <strain evidence="11 12">CBS 115571</strain>
    </source>
</reference>
<evidence type="ECO:0000256" key="6">
    <source>
        <dbReference type="ARBA" id="ARBA00022676"/>
    </source>
</evidence>
<dbReference type="Gene3D" id="3.40.50.2020">
    <property type="match status" value="1"/>
</dbReference>
<keyword evidence="8" id="KW-0547">Nucleotide-binding</keyword>
<evidence type="ECO:0000256" key="8">
    <source>
        <dbReference type="ARBA" id="ARBA00022741"/>
    </source>
</evidence>
<evidence type="ECO:0000259" key="10">
    <source>
        <dbReference type="Pfam" id="PF14681"/>
    </source>
</evidence>
<keyword evidence="12" id="KW-1185">Reference proteome</keyword>
<evidence type="ECO:0000256" key="2">
    <source>
        <dbReference type="ARBA" id="ARBA00005180"/>
    </source>
</evidence>
<evidence type="ECO:0000313" key="11">
    <source>
        <dbReference type="EMBL" id="PYI16417.1"/>
    </source>
</evidence>
<organism evidence="11 12">
    <name type="scientific">Aspergillus violaceofuscus (strain CBS 115571)</name>
    <dbReference type="NCBI Taxonomy" id="1450538"/>
    <lineage>
        <taxon>Eukaryota</taxon>
        <taxon>Fungi</taxon>
        <taxon>Dikarya</taxon>
        <taxon>Ascomycota</taxon>
        <taxon>Pezizomycotina</taxon>
        <taxon>Eurotiomycetes</taxon>
        <taxon>Eurotiomycetidae</taxon>
        <taxon>Eurotiales</taxon>
        <taxon>Aspergillaceae</taxon>
        <taxon>Aspergillus</taxon>
    </lineage>
</organism>
<dbReference type="InterPro" id="IPR029057">
    <property type="entry name" value="PRTase-like"/>
</dbReference>
<keyword evidence="6" id="KW-0328">Glycosyltransferase</keyword>
<dbReference type="PANTHER" id="PTHR32315">
    <property type="entry name" value="ADENINE PHOSPHORIBOSYLTRANSFERASE"/>
    <property type="match status" value="1"/>
</dbReference>
<gene>
    <name evidence="11" type="ORF">BO99DRAFT_466038</name>
</gene>
<evidence type="ECO:0000256" key="5">
    <source>
        <dbReference type="ARBA" id="ARBA00022533"/>
    </source>
</evidence>
<dbReference type="OMA" id="KPAHIKQ"/>
<dbReference type="GO" id="GO:0005525">
    <property type="term" value="F:GTP binding"/>
    <property type="evidence" value="ECO:0007669"/>
    <property type="project" value="UniProtKB-KW"/>
</dbReference>
<evidence type="ECO:0000256" key="1">
    <source>
        <dbReference type="ARBA" id="ARBA00001946"/>
    </source>
</evidence>
<proteinExistence type="inferred from homology"/>
<feature type="domain" description="Phosphoribosyltransferase" evidence="10">
    <location>
        <begin position="42"/>
        <end position="201"/>
    </location>
</feature>
<evidence type="ECO:0000313" key="12">
    <source>
        <dbReference type="Proteomes" id="UP000249829"/>
    </source>
</evidence>
<keyword evidence="5" id="KW-0021">Allosteric enzyme</keyword>
<dbReference type="NCBIfam" id="NF001097">
    <property type="entry name" value="PRK00129.1"/>
    <property type="match status" value="1"/>
</dbReference>
<name>A0A2V5HWZ6_ASPV1</name>